<name>A0A5B6WRH7_9ROSI</name>
<keyword evidence="2" id="KW-1185">Reference proteome</keyword>
<protein>
    <submittedName>
        <fullName evidence="1">Taxadiene 5-alpha hydroxylase</fullName>
    </submittedName>
</protein>
<dbReference type="AlphaFoldDB" id="A0A5B6WRH7"/>
<sequence length="91" mass="10715">MLWCCTLEFEGSWEKIFTSSIKIILFKALYERKCRTPLYWPELSEFKIVGSDSIRETKDKVCVIRDCLKVASDCHFPYSEKLVTNLAREVK</sequence>
<evidence type="ECO:0000313" key="1">
    <source>
        <dbReference type="EMBL" id="KAA3483497.1"/>
    </source>
</evidence>
<organism evidence="1 2">
    <name type="scientific">Gossypium australe</name>
    <dbReference type="NCBI Taxonomy" id="47621"/>
    <lineage>
        <taxon>Eukaryota</taxon>
        <taxon>Viridiplantae</taxon>
        <taxon>Streptophyta</taxon>
        <taxon>Embryophyta</taxon>
        <taxon>Tracheophyta</taxon>
        <taxon>Spermatophyta</taxon>
        <taxon>Magnoliopsida</taxon>
        <taxon>eudicotyledons</taxon>
        <taxon>Gunneridae</taxon>
        <taxon>Pentapetalae</taxon>
        <taxon>rosids</taxon>
        <taxon>malvids</taxon>
        <taxon>Malvales</taxon>
        <taxon>Malvaceae</taxon>
        <taxon>Malvoideae</taxon>
        <taxon>Gossypium</taxon>
    </lineage>
</organism>
<proteinExistence type="predicted"/>
<accession>A0A5B6WRH7</accession>
<evidence type="ECO:0000313" key="2">
    <source>
        <dbReference type="Proteomes" id="UP000325315"/>
    </source>
</evidence>
<comment type="caution">
    <text evidence="1">The sequence shown here is derived from an EMBL/GenBank/DDBJ whole genome shotgun (WGS) entry which is preliminary data.</text>
</comment>
<dbReference type="OrthoDB" id="1939135at2759"/>
<dbReference type="Proteomes" id="UP000325315">
    <property type="component" value="Unassembled WGS sequence"/>
</dbReference>
<reference evidence="2" key="1">
    <citation type="journal article" date="2019" name="Plant Biotechnol. J.">
        <title>Genome sequencing of the Australian wild diploid species Gossypium australe highlights disease resistance and delayed gland morphogenesis.</title>
        <authorList>
            <person name="Cai Y."/>
            <person name="Cai X."/>
            <person name="Wang Q."/>
            <person name="Wang P."/>
            <person name="Zhang Y."/>
            <person name="Cai C."/>
            <person name="Xu Y."/>
            <person name="Wang K."/>
            <person name="Zhou Z."/>
            <person name="Wang C."/>
            <person name="Geng S."/>
            <person name="Li B."/>
            <person name="Dong Q."/>
            <person name="Hou Y."/>
            <person name="Wang H."/>
            <person name="Ai P."/>
            <person name="Liu Z."/>
            <person name="Yi F."/>
            <person name="Sun M."/>
            <person name="An G."/>
            <person name="Cheng J."/>
            <person name="Zhang Y."/>
            <person name="Shi Q."/>
            <person name="Xie Y."/>
            <person name="Shi X."/>
            <person name="Chang Y."/>
            <person name="Huang F."/>
            <person name="Chen Y."/>
            <person name="Hong S."/>
            <person name="Mi L."/>
            <person name="Sun Q."/>
            <person name="Zhang L."/>
            <person name="Zhou B."/>
            <person name="Peng R."/>
            <person name="Zhang X."/>
            <person name="Liu F."/>
        </authorList>
    </citation>
    <scope>NUCLEOTIDE SEQUENCE [LARGE SCALE GENOMIC DNA]</scope>
    <source>
        <strain evidence="2">cv. PA1801</strain>
    </source>
</reference>
<dbReference type="EMBL" id="SMMG02000002">
    <property type="protein sequence ID" value="KAA3483497.1"/>
    <property type="molecule type" value="Genomic_DNA"/>
</dbReference>
<gene>
    <name evidence="1" type="ORF">EPI10_005664</name>
</gene>